<protein>
    <recommendedName>
        <fullName evidence="3">Leucine-rich repeat domain-containing protein</fullName>
    </recommendedName>
</protein>
<evidence type="ECO:0008006" key="3">
    <source>
        <dbReference type="Google" id="ProtNLM"/>
    </source>
</evidence>
<dbReference type="Proteomes" id="UP000004594">
    <property type="component" value="Unassembled WGS sequence"/>
</dbReference>
<dbReference type="Gene3D" id="3.80.10.10">
    <property type="entry name" value="Ribonuclease Inhibitor"/>
    <property type="match status" value="1"/>
</dbReference>
<gene>
    <name evidence="1" type="ORF">HMPREF9220_1077</name>
</gene>
<organism evidence="1 2">
    <name type="scientific">Dialister micraerophilus UPII 345-E</name>
    <dbReference type="NCBI Taxonomy" id="910314"/>
    <lineage>
        <taxon>Bacteria</taxon>
        <taxon>Bacillati</taxon>
        <taxon>Bacillota</taxon>
        <taxon>Negativicutes</taxon>
        <taxon>Veillonellales</taxon>
        <taxon>Veillonellaceae</taxon>
        <taxon>Dialister</taxon>
    </lineage>
</organism>
<dbReference type="AlphaFoldDB" id="E4L894"/>
<reference evidence="1 2" key="1">
    <citation type="submission" date="2010-11" db="EMBL/GenBank/DDBJ databases">
        <authorList>
            <person name="Durkin A.S."/>
            <person name="Madupu R."/>
            <person name="Torralba M."/>
            <person name="Gillis M."/>
            <person name="Methe B."/>
            <person name="Sutton G."/>
            <person name="Nelson K.E."/>
        </authorList>
    </citation>
    <scope>NUCLEOTIDE SEQUENCE [LARGE SCALE GENOMIC DNA]</scope>
    <source>
        <strain evidence="1 2">UPII 345-E</strain>
    </source>
</reference>
<name>E4L894_9FIRM</name>
<dbReference type="EMBL" id="AENT01000012">
    <property type="protein sequence ID" value="EFR42901.1"/>
    <property type="molecule type" value="Genomic_DNA"/>
</dbReference>
<dbReference type="OrthoDB" id="9775707at2"/>
<accession>E4L894</accession>
<dbReference type="InterPro" id="IPR026906">
    <property type="entry name" value="LRR_5"/>
</dbReference>
<comment type="caution">
    <text evidence="1">The sequence shown here is derived from an EMBL/GenBank/DDBJ whole genome shotgun (WGS) entry which is preliminary data.</text>
</comment>
<evidence type="ECO:0000313" key="2">
    <source>
        <dbReference type="Proteomes" id="UP000004594"/>
    </source>
</evidence>
<proteinExistence type="predicted"/>
<dbReference type="Pfam" id="PF13306">
    <property type="entry name" value="LRR_5"/>
    <property type="match status" value="1"/>
</dbReference>
<dbReference type="InterPro" id="IPR032675">
    <property type="entry name" value="LRR_dom_sf"/>
</dbReference>
<evidence type="ECO:0000313" key="1">
    <source>
        <dbReference type="EMBL" id="EFR42901.1"/>
    </source>
</evidence>
<dbReference type="RefSeq" id="WP_007554287.1">
    <property type="nucleotide sequence ID" value="NZ_AENT01000012.1"/>
</dbReference>
<sequence>MDEKEKVIGNVLRGQINVGCTLIGELAQGTVVVIPSGDLNKFLEQITADVYSKAEVDEKLKSLSDNANSEADKFIAWLKERNYNLKNFKGLEKMFPILTFIAPDFNQPKVGESVIHGMGSPNTIIEFDGKKYEVDDIGKWTITASKPFEKGTVYKLNYYDYTDRLNTLKFDTERGLYLNYSIPFEDNVTVVTEDIVKKYDLKGDIILPPTVAELGVNSFAESKSINSINARSVKKVESYAFYNCYNATFMSLPNVTEVGNYAFSGCNNLKTLIVNDKIDVNTLVQLDINDTCIIYNQDKSKKFNRETEQWEQA</sequence>